<accession>A0ABU7P598</accession>
<keyword evidence="3" id="KW-1185">Reference proteome</keyword>
<organism evidence="2 3">
    <name type="scientific">Actinacidiphila polyblastidii</name>
    <dbReference type="NCBI Taxonomy" id="3110430"/>
    <lineage>
        <taxon>Bacteria</taxon>
        <taxon>Bacillati</taxon>
        <taxon>Actinomycetota</taxon>
        <taxon>Actinomycetes</taxon>
        <taxon>Kitasatosporales</taxon>
        <taxon>Streptomycetaceae</taxon>
        <taxon>Actinacidiphila</taxon>
    </lineage>
</organism>
<evidence type="ECO:0000313" key="3">
    <source>
        <dbReference type="Proteomes" id="UP001344658"/>
    </source>
</evidence>
<dbReference type="RefSeq" id="WP_330792863.1">
    <property type="nucleotide sequence ID" value="NZ_JAZEWV010000002.1"/>
</dbReference>
<sequence length="65" mass="7412">MTVSSSPRGERPGRPGPTWETELRLYEAVVPEDGDESPVGWSDPPQPNRATRRRIARNARRNRKD</sequence>
<evidence type="ECO:0000256" key="1">
    <source>
        <dbReference type="SAM" id="MobiDB-lite"/>
    </source>
</evidence>
<dbReference type="Proteomes" id="UP001344658">
    <property type="component" value="Unassembled WGS sequence"/>
</dbReference>
<gene>
    <name evidence="2" type="ORF">V2S66_03175</name>
</gene>
<feature type="compositionally biased region" description="Basic residues" evidence="1">
    <location>
        <begin position="50"/>
        <end position="65"/>
    </location>
</feature>
<proteinExistence type="predicted"/>
<dbReference type="EMBL" id="JAZEWV010000002">
    <property type="protein sequence ID" value="MEE4540969.1"/>
    <property type="molecule type" value="Genomic_DNA"/>
</dbReference>
<reference evidence="2 3" key="1">
    <citation type="submission" date="2023-12" db="EMBL/GenBank/DDBJ databases">
        <title>Streptomyces sp. V4-01.</title>
        <authorList>
            <person name="Somphong A."/>
            <person name="Phongsopitanun W."/>
        </authorList>
    </citation>
    <scope>NUCLEOTIDE SEQUENCE [LARGE SCALE GENOMIC DNA]</scope>
    <source>
        <strain evidence="2 3">V4-01</strain>
    </source>
</reference>
<protein>
    <submittedName>
        <fullName evidence="2">Uncharacterized protein</fullName>
    </submittedName>
</protein>
<feature type="region of interest" description="Disordered" evidence="1">
    <location>
        <begin position="1"/>
        <end position="65"/>
    </location>
</feature>
<name>A0ABU7P598_9ACTN</name>
<comment type="caution">
    <text evidence="2">The sequence shown here is derived from an EMBL/GenBank/DDBJ whole genome shotgun (WGS) entry which is preliminary data.</text>
</comment>
<evidence type="ECO:0000313" key="2">
    <source>
        <dbReference type="EMBL" id="MEE4540969.1"/>
    </source>
</evidence>